<accession>A0A166LGB8</accession>
<organism evidence="2">
    <name type="scientific">Athelia psychrophila</name>
    <dbReference type="NCBI Taxonomy" id="1759441"/>
    <lineage>
        <taxon>Eukaryota</taxon>
        <taxon>Fungi</taxon>
        <taxon>Dikarya</taxon>
        <taxon>Basidiomycota</taxon>
        <taxon>Agaricomycotina</taxon>
        <taxon>Agaricomycetes</taxon>
        <taxon>Agaricomycetidae</taxon>
        <taxon>Atheliales</taxon>
        <taxon>Atheliaceae</taxon>
        <taxon>Athelia</taxon>
    </lineage>
</organism>
<dbReference type="AlphaFoldDB" id="A0A166LGB8"/>
<proteinExistence type="predicted"/>
<dbReference type="OrthoDB" id="2679437at2759"/>
<feature type="region of interest" description="Disordered" evidence="1">
    <location>
        <begin position="60"/>
        <end position="94"/>
    </location>
</feature>
<protein>
    <submittedName>
        <fullName evidence="2">Uncharacterized protein</fullName>
    </submittedName>
</protein>
<evidence type="ECO:0000313" key="2">
    <source>
        <dbReference type="EMBL" id="KZP22925.1"/>
    </source>
</evidence>
<evidence type="ECO:0000256" key="1">
    <source>
        <dbReference type="SAM" id="MobiDB-lite"/>
    </source>
</evidence>
<sequence>MQDANSILPRLQDYTQTAYPTRYALLDGVHPITTTTDNHNSPLAILHPRANWPADRRWLKVRGDPPTTQGGSAVPRSSRPPCCKQSTGGQGRQK</sequence>
<dbReference type="EMBL" id="KV417536">
    <property type="protein sequence ID" value="KZP22925.1"/>
    <property type="molecule type" value="Genomic_DNA"/>
</dbReference>
<name>A0A166LGB8_9AGAM</name>
<gene>
    <name evidence="2" type="ORF">FIBSPDRAFT_859136</name>
</gene>
<reference evidence="2" key="1">
    <citation type="journal article" date="2016" name="Mol. Biol. Evol.">
        <title>Comparative Genomics of Early-Diverging Mushroom-Forming Fungi Provides Insights into the Origins of Lignocellulose Decay Capabilities.</title>
        <authorList>
            <person name="Nagy L.G."/>
            <person name="Riley R."/>
            <person name="Tritt A."/>
            <person name="Adam C."/>
            <person name="Daum C."/>
            <person name="Floudas D."/>
            <person name="Sun H."/>
            <person name="Yadav J.S."/>
            <person name="Pangilinan J."/>
            <person name="Larsson K.H."/>
            <person name="Matsuura K."/>
            <person name="Barry K."/>
            <person name="Labutti K."/>
            <person name="Kuo R."/>
            <person name="Ohm R.A."/>
            <person name="Bhattacharya S.S."/>
            <person name="Shirouzu T."/>
            <person name="Yoshinaga Y."/>
            <person name="Martin F.M."/>
            <person name="Grigoriev I.V."/>
            <person name="Hibbett D.S."/>
        </authorList>
    </citation>
    <scope>NUCLEOTIDE SEQUENCE [LARGE SCALE GENOMIC DNA]</scope>
    <source>
        <strain evidence="2">CBS 109695</strain>
    </source>
</reference>